<proteinExistence type="predicted"/>
<dbReference type="AlphaFoldDB" id="X1VQK9"/>
<sequence>MQEFTEEYKKIKDALDKCWGEQASKKDRLNSLQKTRKKLFTDIALGLTSTGGKKNINNEIRQLE</sequence>
<organism evidence="1">
    <name type="scientific">marine sediment metagenome</name>
    <dbReference type="NCBI Taxonomy" id="412755"/>
    <lineage>
        <taxon>unclassified sequences</taxon>
        <taxon>metagenomes</taxon>
        <taxon>ecological metagenomes</taxon>
    </lineage>
</organism>
<gene>
    <name evidence="1" type="ORF">S12H4_57361</name>
</gene>
<evidence type="ECO:0000313" key="1">
    <source>
        <dbReference type="EMBL" id="GAJ22587.1"/>
    </source>
</evidence>
<accession>X1VQK9</accession>
<name>X1VQK9_9ZZZZ</name>
<reference evidence="1" key="1">
    <citation type="journal article" date="2014" name="Front. Microbiol.">
        <title>High frequency of phylogenetically diverse reductive dehalogenase-homologous genes in deep subseafloor sedimentary metagenomes.</title>
        <authorList>
            <person name="Kawai M."/>
            <person name="Futagami T."/>
            <person name="Toyoda A."/>
            <person name="Takaki Y."/>
            <person name="Nishi S."/>
            <person name="Hori S."/>
            <person name="Arai W."/>
            <person name="Tsubouchi T."/>
            <person name="Morono Y."/>
            <person name="Uchiyama I."/>
            <person name="Ito T."/>
            <person name="Fujiyama A."/>
            <person name="Inagaki F."/>
            <person name="Takami H."/>
        </authorList>
    </citation>
    <scope>NUCLEOTIDE SEQUENCE</scope>
    <source>
        <strain evidence="1">Expedition CK06-06</strain>
    </source>
</reference>
<comment type="caution">
    <text evidence="1">The sequence shown here is derived from an EMBL/GenBank/DDBJ whole genome shotgun (WGS) entry which is preliminary data.</text>
</comment>
<protein>
    <submittedName>
        <fullName evidence="1">Uncharacterized protein</fullName>
    </submittedName>
</protein>
<dbReference type="EMBL" id="BARW01037084">
    <property type="protein sequence ID" value="GAJ22587.1"/>
    <property type="molecule type" value="Genomic_DNA"/>
</dbReference>